<evidence type="ECO:0000313" key="2">
    <source>
        <dbReference type="Proteomes" id="UP000006034"/>
    </source>
</evidence>
<organism evidence="1 2">
    <name type="scientific">Bilophila wadsworthia (strain 3_1_6)</name>
    <dbReference type="NCBI Taxonomy" id="563192"/>
    <lineage>
        <taxon>Bacteria</taxon>
        <taxon>Pseudomonadati</taxon>
        <taxon>Thermodesulfobacteriota</taxon>
        <taxon>Desulfovibrionia</taxon>
        <taxon>Desulfovibrionales</taxon>
        <taxon>Desulfovibrionaceae</taxon>
        <taxon>Bilophila</taxon>
    </lineage>
</organism>
<accession>E5Y6Q5</accession>
<reference evidence="1 2" key="2">
    <citation type="submission" date="2013-04" db="EMBL/GenBank/DDBJ databases">
        <title>The Genome Sequence of Bilophila wadsworthia 3_1_6.</title>
        <authorList>
            <consortium name="The Broad Institute Genomics Platform"/>
            <person name="Earl A."/>
            <person name="Ward D."/>
            <person name="Feldgarden M."/>
            <person name="Gevers D."/>
            <person name="Sibley C."/>
            <person name="Strauss J."/>
            <person name="Allen-Vercoe E."/>
            <person name="Walker B."/>
            <person name="Young S."/>
            <person name="Zeng Q."/>
            <person name="Gargeya S."/>
            <person name="Fitzgerald M."/>
            <person name="Haas B."/>
            <person name="Abouelleil A."/>
            <person name="Allen A.W."/>
            <person name="Alvarado L."/>
            <person name="Arachchi H.M."/>
            <person name="Berlin A.M."/>
            <person name="Chapman S.B."/>
            <person name="Gainer-Dewar J."/>
            <person name="Goldberg J."/>
            <person name="Griggs A."/>
            <person name="Gujja S."/>
            <person name="Hansen M."/>
            <person name="Howarth C."/>
            <person name="Imamovic A."/>
            <person name="Ireland A."/>
            <person name="Larimer J."/>
            <person name="McCowan C."/>
            <person name="Murphy C."/>
            <person name="Pearson M."/>
            <person name="Poon T.W."/>
            <person name="Priest M."/>
            <person name="Roberts A."/>
            <person name="Saif S."/>
            <person name="Shea T."/>
            <person name="Sisk P."/>
            <person name="Sykes S."/>
            <person name="Wortman J."/>
            <person name="Nusbaum C."/>
            <person name="Birren B."/>
        </authorList>
    </citation>
    <scope>NUCLEOTIDE SEQUENCE [LARGE SCALE GENOMIC DNA]</scope>
    <source>
        <strain evidence="1 2">3_1_6</strain>
    </source>
</reference>
<dbReference type="RefSeq" id="WP_005027531.1">
    <property type="nucleotide sequence ID" value="NZ_KE150238.1"/>
</dbReference>
<evidence type="ECO:0000313" key="1">
    <source>
        <dbReference type="EMBL" id="EFV44331.1"/>
    </source>
</evidence>
<sequence length="128" mass="13622">MGELWVNYAELADAIGEDGAEKLCRAVGGVSTYIPRTQPEGSPLCGVIGMERMRRLCSAFGGLRVTLPNRRRSEPSKVRIARLLESGKAPGAVALEIGVTERYVRMIASRCKIGSGGSGGRGSVCRPD</sequence>
<dbReference type="EMBL" id="ADCP02000001">
    <property type="protein sequence ID" value="EFV44331.1"/>
    <property type="molecule type" value="Genomic_DNA"/>
</dbReference>
<keyword evidence="2" id="KW-1185">Reference proteome</keyword>
<dbReference type="GeneID" id="78084136"/>
<gene>
    <name evidence="1" type="ORF">HMPREF0179_01868</name>
</gene>
<dbReference type="AlphaFoldDB" id="E5Y6Q5"/>
<dbReference type="eggNOG" id="COG5566">
    <property type="taxonomic scope" value="Bacteria"/>
</dbReference>
<reference evidence="1 2" key="1">
    <citation type="submission" date="2010-10" db="EMBL/GenBank/DDBJ databases">
        <authorList>
            <consortium name="The Broad Institute Genome Sequencing Platform"/>
            <person name="Ward D."/>
            <person name="Earl A."/>
            <person name="Feldgarden M."/>
            <person name="Young S.K."/>
            <person name="Gargeya S."/>
            <person name="Zeng Q."/>
            <person name="Alvarado L."/>
            <person name="Berlin A."/>
            <person name="Bochicchio J."/>
            <person name="Chapman S.B."/>
            <person name="Chen Z."/>
            <person name="Freedman E."/>
            <person name="Gellesch M."/>
            <person name="Goldberg J."/>
            <person name="Griggs A."/>
            <person name="Gujja S."/>
            <person name="Heilman E."/>
            <person name="Heiman D."/>
            <person name="Howarth C."/>
            <person name="Mehta T."/>
            <person name="Neiman D."/>
            <person name="Pearson M."/>
            <person name="Roberts A."/>
            <person name="Saif S."/>
            <person name="Shea T."/>
            <person name="Shenoy N."/>
            <person name="Sisk P."/>
            <person name="Stolte C."/>
            <person name="Sykes S."/>
            <person name="White J."/>
            <person name="Yandava C."/>
            <person name="Allen-Vercoe E."/>
            <person name="Sibley C."/>
            <person name="Ambrose C.E."/>
            <person name="Strauss J."/>
            <person name="Daigneault M."/>
            <person name="Haas B."/>
            <person name="Nusbaum C."/>
            <person name="Birren B."/>
        </authorList>
    </citation>
    <scope>NUCLEOTIDE SEQUENCE [LARGE SCALE GENOMIC DNA]</scope>
    <source>
        <strain evidence="1 2">3_1_6</strain>
    </source>
</reference>
<dbReference type="OrthoDB" id="5467805at2"/>
<proteinExistence type="predicted"/>
<name>E5Y6Q5_BILW3</name>
<dbReference type="Proteomes" id="UP000006034">
    <property type="component" value="Unassembled WGS sequence"/>
</dbReference>
<protein>
    <recommendedName>
        <fullName evidence="3">Mor transcription activator domain-containing protein</fullName>
    </recommendedName>
</protein>
<dbReference type="HOGENOM" id="CLU_131403_2_1_7"/>
<comment type="caution">
    <text evidence="1">The sequence shown here is derived from an EMBL/GenBank/DDBJ whole genome shotgun (WGS) entry which is preliminary data.</text>
</comment>
<evidence type="ECO:0008006" key="3">
    <source>
        <dbReference type="Google" id="ProtNLM"/>
    </source>
</evidence>